<feature type="domain" description="NADAR" evidence="3">
    <location>
        <begin position="1"/>
        <end position="66"/>
    </location>
</feature>
<evidence type="ECO:0000256" key="2">
    <source>
        <dbReference type="ARBA" id="ARBA00000751"/>
    </source>
</evidence>
<dbReference type="AlphaFoldDB" id="A0A4R8R2L1"/>
<dbReference type="InterPro" id="IPR012816">
    <property type="entry name" value="NADAR"/>
</dbReference>
<keyword evidence="5" id="KW-1185">Reference proteome</keyword>
<dbReference type="EMBL" id="PECC01000027">
    <property type="protein sequence ID" value="TDZ50386.1"/>
    <property type="molecule type" value="Genomic_DNA"/>
</dbReference>
<evidence type="ECO:0000256" key="1">
    <source>
        <dbReference type="ARBA" id="ARBA00000022"/>
    </source>
</evidence>
<reference evidence="4 5" key="1">
    <citation type="journal article" date="2019" name="Sci. Rep.">
        <title>Extended insight into the Mycobacterium chelonae-abscessus complex through whole genome sequencing of Mycobacterium salmoniphilum outbreak and Mycobacterium salmoniphilum-like strains.</title>
        <authorList>
            <person name="Behra P.R.K."/>
            <person name="Das S."/>
            <person name="Pettersson B.M.F."/>
            <person name="Shirreff L."/>
            <person name="DuCote T."/>
            <person name="Jacobsson K.G."/>
            <person name="Ennis D.G."/>
            <person name="Kirsebom L.A."/>
        </authorList>
    </citation>
    <scope>NUCLEOTIDE SEQUENCE [LARGE SCALE GENOMIC DNA]</scope>
    <source>
        <strain evidence="4 5">CCUG 63697</strain>
    </source>
</reference>
<comment type="catalytic activity">
    <reaction evidence="1">
        <text>5-amino-6-(5-phospho-D-ribosylamino)uracil + H2O = 5,6-diaminouracil + D-ribose 5-phosphate</text>
        <dbReference type="Rhea" id="RHEA:55020"/>
        <dbReference type="ChEBI" id="CHEBI:15377"/>
        <dbReference type="ChEBI" id="CHEBI:46252"/>
        <dbReference type="ChEBI" id="CHEBI:58453"/>
        <dbReference type="ChEBI" id="CHEBI:78346"/>
    </reaction>
</comment>
<name>A0A4R8R2L1_9MYCO</name>
<dbReference type="Proteomes" id="UP000295165">
    <property type="component" value="Unassembled WGS sequence"/>
</dbReference>
<evidence type="ECO:0000313" key="4">
    <source>
        <dbReference type="EMBL" id="TDZ50386.1"/>
    </source>
</evidence>
<dbReference type="CDD" id="cd15457">
    <property type="entry name" value="NADAR"/>
    <property type="match status" value="1"/>
</dbReference>
<dbReference type="SUPFAM" id="SSF143990">
    <property type="entry name" value="YbiA-like"/>
    <property type="match status" value="1"/>
</dbReference>
<dbReference type="Pfam" id="PF08719">
    <property type="entry name" value="NADAR"/>
    <property type="match status" value="1"/>
</dbReference>
<evidence type="ECO:0000313" key="5">
    <source>
        <dbReference type="Proteomes" id="UP000295165"/>
    </source>
</evidence>
<proteinExistence type="predicted"/>
<sequence length="73" mass="8050">MGRQVVDFDETVWETSRYEAGVAGNLAKFSQNSELRDYLCDTGERVLAEASPVGRVWGIGMTADDPRVGDPTR</sequence>
<comment type="caution">
    <text evidence="4">The sequence shown here is derived from an EMBL/GenBank/DDBJ whole genome shotgun (WGS) entry which is preliminary data.</text>
</comment>
<gene>
    <name evidence="4" type="ORF">CCUG63697_01891</name>
</gene>
<dbReference type="RefSeq" id="WP_204985495.1">
    <property type="nucleotide sequence ID" value="NZ_PECB01000003.1"/>
</dbReference>
<evidence type="ECO:0000259" key="3">
    <source>
        <dbReference type="Pfam" id="PF08719"/>
    </source>
</evidence>
<dbReference type="InterPro" id="IPR037238">
    <property type="entry name" value="YbiA-like_sf"/>
</dbReference>
<organism evidence="4 5">
    <name type="scientific">Mycobacteroides franklinii</name>
    <dbReference type="NCBI Taxonomy" id="948102"/>
    <lineage>
        <taxon>Bacteria</taxon>
        <taxon>Bacillati</taxon>
        <taxon>Actinomycetota</taxon>
        <taxon>Actinomycetes</taxon>
        <taxon>Mycobacteriales</taxon>
        <taxon>Mycobacteriaceae</taxon>
        <taxon>Mycobacteroides</taxon>
    </lineage>
</organism>
<comment type="catalytic activity">
    <reaction evidence="2">
        <text>2,5-diamino-6-hydroxy-4-(5-phosphoribosylamino)-pyrimidine + H2O = 2,5,6-triamino-4-hydroxypyrimidine + D-ribose 5-phosphate</text>
        <dbReference type="Rhea" id="RHEA:23436"/>
        <dbReference type="ChEBI" id="CHEBI:15377"/>
        <dbReference type="ChEBI" id="CHEBI:58614"/>
        <dbReference type="ChEBI" id="CHEBI:78346"/>
        <dbReference type="ChEBI" id="CHEBI:137796"/>
    </reaction>
</comment>
<protein>
    <recommendedName>
        <fullName evidence="3">NADAR domain-containing protein</fullName>
    </recommendedName>
</protein>
<accession>A0A4R8R2L1</accession>
<dbReference type="Gene3D" id="1.10.357.40">
    <property type="entry name" value="YbiA-like"/>
    <property type="match status" value="1"/>
</dbReference>